<sequence>MSGILYGAGVGPGDPELMTLKAVRLVKENNVIALPGKNPKETVAYQIAAAAVPELADKELLAVYMPMTHDREEREKRHREGAYLVETYLKQGKNVVFLTLGDPSVYSTFTYIQKIAEADGFQTQLVSGVPSFCAAAARMNMPLAIWNEQIHIFPAVHHLSNDLPDAGTCVLMKSGSKMDQVKEILKKSGRDAVMIENCGTGKEQVYLHVDDIPDTAGYYSLIISKEAEKK</sequence>
<organism evidence="1 2">
    <name type="scientific">Petralouisia muris</name>
    <dbReference type="NCBI Taxonomy" id="3032872"/>
    <lineage>
        <taxon>Bacteria</taxon>
        <taxon>Bacillati</taxon>
        <taxon>Bacillota</taxon>
        <taxon>Clostridia</taxon>
        <taxon>Lachnospirales</taxon>
        <taxon>Lachnospiraceae</taxon>
        <taxon>Petralouisia</taxon>
    </lineage>
</organism>
<evidence type="ECO:0000313" key="1">
    <source>
        <dbReference type="EMBL" id="TGY97556.1"/>
    </source>
</evidence>
<dbReference type="EMBL" id="SRYA01000006">
    <property type="protein sequence ID" value="TGY97556.1"/>
    <property type="molecule type" value="Genomic_DNA"/>
</dbReference>
<keyword evidence="1" id="KW-0489">Methyltransferase</keyword>
<accession>A0AC61S0X6</accession>
<proteinExistence type="predicted"/>
<protein>
    <submittedName>
        <fullName evidence="1">Precorrin-2 C(20)-methyltransferase</fullName>
        <ecNumber evidence="1">2.1.1.130</ecNumber>
    </submittedName>
</protein>
<comment type="caution">
    <text evidence="1">The sequence shown here is derived from an EMBL/GenBank/DDBJ whole genome shotgun (WGS) entry which is preliminary data.</text>
</comment>
<gene>
    <name evidence="1" type="primary">cobI</name>
    <name evidence="1" type="ORF">E5329_04060</name>
</gene>
<reference evidence="1" key="1">
    <citation type="submission" date="2019-04" db="EMBL/GenBank/DDBJ databases">
        <title>Microbes associate with the intestines of laboratory mice.</title>
        <authorList>
            <person name="Navarre W."/>
            <person name="Wong E."/>
            <person name="Huang K."/>
            <person name="Tropini C."/>
            <person name="Ng K."/>
            <person name="Yu B."/>
        </authorList>
    </citation>
    <scope>NUCLEOTIDE SEQUENCE</scope>
    <source>
        <strain evidence="1">NM01_1-7b</strain>
    </source>
</reference>
<dbReference type="EC" id="2.1.1.130" evidence="1"/>
<evidence type="ECO:0000313" key="2">
    <source>
        <dbReference type="Proteomes" id="UP000304953"/>
    </source>
</evidence>
<name>A0AC61S0X6_9FIRM</name>
<keyword evidence="2" id="KW-1185">Reference proteome</keyword>
<keyword evidence="1" id="KW-0808">Transferase</keyword>
<dbReference type="Proteomes" id="UP000304953">
    <property type="component" value="Unassembled WGS sequence"/>
</dbReference>